<keyword evidence="3" id="KW-0072">Autophagy</keyword>
<dbReference type="OrthoDB" id="10259639at2759"/>
<dbReference type="PANTHER" id="PTHR13292:SF0">
    <property type="entry name" value="AUTOPHAGY-RELATED PROTEIN 101"/>
    <property type="match status" value="1"/>
</dbReference>
<evidence type="ECO:0000256" key="1">
    <source>
        <dbReference type="ARBA" id="ARBA00007130"/>
    </source>
</evidence>
<dbReference type="Pfam" id="PF07855">
    <property type="entry name" value="ATG101"/>
    <property type="match status" value="2"/>
</dbReference>
<name>A0A9N8WKB0_9GLOM</name>
<dbReference type="Proteomes" id="UP000789572">
    <property type="component" value="Unassembled WGS sequence"/>
</dbReference>
<evidence type="ECO:0000256" key="4">
    <source>
        <dbReference type="SAM" id="MobiDB-lite"/>
    </source>
</evidence>
<dbReference type="InterPro" id="IPR012445">
    <property type="entry name" value="ATG101"/>
</dbReference>
<dbReference type="EMBL" id="CAJVPJ010000156">
    <property type="protein sequence ID" value="CAG8487690.1"/>
    <property type="molecule type" value="Genomic_DNA"/>
</dbReference>
<dbReference type="GO" id="GO:1990316">
    <property type="term" value="C:Atg1/ULK1 kinase complex"/>
    <property type="evidence" value="ECO:0007669"/>
    <property type="project" value="TreeGrafter"/>
</dbReference>
<dbReference type="PANTHER" id="PTHR13292">
    <property type="entry name" value="AUTOPHAGY-RELATED PROTEIN 101"/>
    <property type="match status" value="1"/>
</dbReference>
<evidence type="ECO:0000256" key="2">
    <source>
        <dbReference type="ARBA" id="ARBA00018874"/>
    </source>
</evidence>
<dbReference type="AlphaFoldDB" id="A0A9N8WKB0"/>
<proteinExistence type="inferred from homology"/>
<evidence type="ECO:0000256" key="3">
    <source>
        <dbReference type="ARBA" id="ARBA00023006"/>
    </source>
</evidence>
<dbReference type="GO" id="GO:0000045">
    <property type="term" value="P:autophagosome assembly"/>
    <property type="evidence" value="ECO:0007669"/>
    <property type="project" value="TreeGrafter"/>
</dbReference>
<organism evidence="5 6">
    <name type="scientific">Paraglomus occultum</name>
    <dbReference type="NCBI Taxonomy" id="144539"/>
    <lineage>
        <taxon>Eukaryota</taxon>
        <taxon>Fungi</taxon>
        <taxon>Fungi incertae sedis</taxon>
        <taxon>Mucoromycota</taxon>
        <taxon>Glomeromycotina</taxon>
        <taxon>Glomeromycetes</taxon>
        <taxon>Paraglomerales</taxon>
        <taxon>Paraglomeraceae</taxon>
        <taxon>Paraglomus</taxon>
    </lineage>
</organism>
<dbReference type="GO" id="GO:0000407">
    <property type="term" value="C:phagophore assembly site"/>
    <property type="evidence" value="ECO:0007669"/>
    <property type="project" value="TreeGrafter"/>
</dbReference>
<evidence type="ECO:0000313" key="5">
    <source>
        <dbReference type="EMBL" id="CAG8487690.1"/>
    </source>
</evidence>
<protein>
    <recommendedName>
        <fullName evidence="2">Autophagy-related protein 101</fullName>
    </recommendedName>
</protein>
<comment type="caution">
    <text evidence="5">The sequence shown here is derived from an EMBL/GenBank/DDBJ whole genome shotgun (WGS) entry which is preliminary data.</text>
</comment>
<reference evidence="5" key="1">
    <citation type="submission" date="2021-06" db="EMBL/GenBank/DDBJ databases">
        <authorList>
            <person name="Kallberg Y."/>
            <person name="Tangrot J."/>
            <person name="Rosling A."/>
        </authorList>
    </citation>
    <scope>NUCLEOTIDE SEQUENCE</scope>
    <source>
        <strain evidence="5">IA702</strain>
    </source>
</reference>
<comment type="similarity">
    <text evidence="1">Belongs to the ATG101 family.</text>
</comment>
<feature type="region of interest" description="Disordered" evidence="4">
    <location>
        <begin position="196"/>
        <end position="221"/>
    </location>
</feature>
<dbReference type="GO" id="GO:0019901">
    <property type="term" value="F:protein kinase binding"/>
    <property type="evidence" value="ECO:0007669"/>
    <property type="project" value="TreeGrafter"/>
</dbReference>
<keyword evidence="6" id="KW-1185">Reference proteome</keyword>
<evidence type="ECO:0000313" key="6">
    <source>
        <dbReference type="Proteomes" id="UP000789572"/>
    </source>
</evidence>
<gene>
    <name evidence="5" type="ORF">POCULU_LOCUS1894</name>
</gene>
<accession>A0A9N8WKB0</accession>
<sequence length="221" mass="25653">MEGHTYKELKTVDKSLVKDIVRAILHTILFYRIFGNIRPREVTLLDLTYVSMILWLIYISPTKELMPATMQPAIDDAELERNVEEKVQEFVKHLESQGGQKGQIAVMFHEKRPKKNTSWFTAKAEEEVCWERWAVTISVVYRTEVDQRNIRKKVVETLSSCLLEIINYVNEKKDHIPPITKPDAFPYQVSLSSHHQMTHGSRYSNKSNAEVMNTNSTDSDL</sequence>